<dbReference type="PANTHER" id="PTHR43433">
    <property type="entry name" value="HYDROLASE, ALPHA/BETA FOLD FAMILY PROTEIN"/>
    <property type="match status" value="1"/>
</dbReference>
<dbReference type="AlphaFoldDB" id="A0A2U9PPK3"/>
<dbReference type="InterPro" id="IPR029058">
    <property type="entry name" value="AB_hydrolase_fold"/>
</dbReference>
<dbReference type="PANTHER" id="PTHR43433:SF10">
    <property type="entry name" value="AB HYDROLASE-1 DOMAIN-CONTAINING PROTEIN"/>
    <property type="match status" value="1"/>
</dbReference>
<reference evidence="2 3" key="1">
    <citation type="journal article" date="2013" name="Genome Announc.">
        <title>Draft genome sequence of MKD8, a conjugal recipient Mycobacterium smegmatis strain.</title>
        <authorList>
            <person name="Gray T.A."/>
            <person name="Palumbo M.J."/>
            <person name="Derbyshire K.M."/>
        </authorList>
    </citation>
    <scope>NUCLEOTIDE SEQUENCE [LARGE SCALE GENOMIC DNA]</scope>
    <source>
        <strain evidence="2 3">MKD8</strain>
    </source>
</reference>
<dbReference type="Pfam" id="PF00561">
    <property type="entry name" value="Abhydrolase_1"/>
    <property type="match status" value="1"/>
</dbReference>
<organism evidence="2 3">
    <name type="scientific">Mycolicibacterium smegmatis (strain MKD8)</name>
    <name type="common">Mycobacterium smegmatis</name>
    <dbReference type="NCBI Taxonomy" id="1214915"/>
    <lineage>
        <taxon>Bacteria</taxon>
        <taxon>Bacillati</taxon>
        <taxon>Actinomycetota</taxon>
        <taxon>Actinomycetes</taxon>
        <taxon>Mycobacteriales</taxon>
        <taxon>Mycobacteriaceae</taxon>
        <taxon>Mycolicibacterium</taxon>
    </lineage>
</organism>
<dbReference type="InterPro" id="IPR000073">
    <property type="entry name" value="AB_hydrolase_1"/>
</dbReference>
<dbReference type="RefSeq" id="WP_003893985.1">
    <property type="nucleotide sequence ID" value="NZ_CP027541.1"/>
</dbReference>
<dbReference type="Proteomes" id="UP000011200">
    <property type="component" value="Chromosome"/>
</dbReference>
<keyword evidence="2" id="KW-0378">Hydrolase</keyword>
<dbReference type="Gene3D" id="3.40.50.1820">
    <property type="entry name" value="alpha/beta hydrolase"/>
    <property type="match status" value="1"/>
</dbReference>
<dbReference type="EMBL" id="CP027541">
    <property type="protein sequence ID" value="AWT53565.1"/>
    <property type="molecule type" value="Genomic_DNA"/>
</dbReference>
<dbReference type="GO" id="GO:0016787">
    <property type="term" value="F:hydrolase activity"/>
    <property type="evidence" value="ECO:0007669"/>
    <property type="project" value="UniProtKB-KW"/>
</dbReference>
<evidence type="ECO:0000313" key="2">
    <source>
        <dbReference type="EMBL" id="AWT53565.1"/>
    </source>
</evidence>
<evidence type="ECO:0000259" key="1">
    <source>
        <dbReference type="Pfam" id="PF00561"/>
    </source>
</evidence>
<accession>A0A2U9PPK3</accession>
<dbReference type="SUPFAM" id="SSF53474">
    <property type="entry name" value="alpha/beta-Hydrolases"/>
    <property type="match status" value="1"/>
</dbReference>
<proteinExistence type="predicted"/>
<evidence type="ECO:0000313" key="3">
    <source>
        <dbReference type="Proteomes" id="UP000011200"/>
    </source>
</evidence>
<dbReference type="InterPro" id="IPR050471">
    <property type="entry name" value="AB_hydrolase"/>
</dbReference>
<reference evidence="3" key="2">
    <citation type="submission" date="2018-03" db="EMBL/GenBank/DDBJ databases">
        <authorList>
            <person name="Derbyshire K."/>
            <person name="Gray T.A."/>
            <person name="Champion M."/>
        </authorList>
    </citation>
    <scope>NUCLEOTIDE SEQUENCE [LARGE SCALE GENOMIC DNA]</scope>
    <source>
        <strain evidence="3">MKD8</strain>
    </source>
</reference>
<protein>
    <submittedName>
        <fullName evidence="2">2-hydroxy-6-ketonona-2,4-dienedoic acid hydrolase</fullName>
    </submittedName>
</protein>
<feature type="domain" description="AB hydrolase-1" evidence="1">
    <location>
        <begin position="31"/>
        <end position="136"/>
    </location>
</feature>
<sequence>MTSAFSTTVSSAYIDGIATRYHVAGAGPPLLMFSPGGFDATMANWEGHGLYGRTRMLAQLRERFTCITFDKRESGGSGGRVERVGWPDYVRQGIGLLDHLGIGRAHLMGACVGCSIAALTAVMHQDRVAGMVLYSPAGGPRYRRKQHARFSAHLAYAAGNGLAGVVSLAASTDASFSTDGRVGPWVSVLRSDPEFASRYAELDAGRYEGTVAGMSRLLFDRDTVPGAEPEDLMALDVPTLIVPGEDSSHAPSAARYLQECIPGNEYWDVPVAQQTEHSAPARVVEFLAPINL</sequence>
<name>A0A2U9PPK3_MYCSE</name>
<gene>
    <name evidence="2" type="ORF">D806_025860</name>
</gene>